<evidence type="ECO:0000256" key="4">
    <source>
        <dbReference type="ARBA" id="ARBA00022618"/>
    </source>
</evidence>
<dbReference type="EC" id="3.4.16.4" evidence="16"/>
<comment type="pathway">
    <text evidence="16">Cell wall biogenesis; peptidoglycan biosynthesis.</text>
</comment>
<evidence type="ECO:0000313" key="19">
    <source>
        <dbReference type="EMBL" id="KAF7775518.1"/>
    </source>
</evidence>
<gene>
    <name evidence="16 19" type="primary">ftsI</name>
    <name evidence="19" type="ORF">PCIT_a1722</name>
</gene>
<keyword evidence="15 16" id="KW-0961">Cell wall biogenesis/degradation</keyword>
<evidence type="ECO:0000256" key="6">
    <source>
        <dbReference type="ARBA" id="ARBA00022670"/>
    </source>
</evidence>
<dbReference type="Gene3D" id="3.40.710.10">
    <property type="entry name" value="DD-peptidase/beta-lactamase superfamily"/>
    <property type="match status" value="1"/>
</dbReference>
<evidence type="ECO:0000256" key="8">
    <source>
        <dbReference type="ARBA" id="ARBA00022801"/>
    </source>
</evidence>
<keyword evidence="5 16" id="KW-0121">Carboxypeptidase</keyword>
<evidence type="ECO:0000256" key="3">
    <source>
        <dbReference type="ARBA" id="ARBA00022519"/>
    </source>
</evidence>
<comment type="caution">
    <text evidence="19">The sequence shown here is derived from an EMBL/GenBank/DDBJ whole genome shotgun (WGS) entry which is preliminary data.</text>
</comment>
<dbReference type="Gene3D" id="3.30.450.330">
    <property type="match status" value="1"/>
</dbReference>
<dbReference type="Proteomes" id="UP000016487">
    <property type="component" value="Unassembled WGS sequence"/>
</dbReference>
<accession>A0AAD4AN55</accession>
<dbReference type="RefSeq" id="WP_010361401.1">
    <property type="nucleotide sequence ID" value="NZ_AHBZ03000012.1"/>
</dbReference>
<keyword evidence="14 16" id="KW-0131">Cell cycle</keyword>
<feature type="domain" description="Penicillin-binding protein dimerisation" evidence="18">
    <location>
        <begin position="60"/>
        <end position="243"/>
    </location>
</feature>
<dbReference type="SUPFAM" id="SSF56601">
    <property type="entry name" value="beta-lactamase/transpeptidase-like"/>
    <property type="match status" value="1"/>
</dbReference>
<keyword evidence="4 16" id="KW-0132">Cell division</keyword>
<reference evidence="19" key="2">
    <citation type="submission" date="2015-03" db="EMBL/GenBank/DDBJ databases">
        <title>Genome sequence of Pseudoalteromonas citrea.</title>
        <authorList>
            <person name="Xie B.-B."/>
            <person name="Rong J.-C."/>
            <person name="Qin Q.-L."/>
            <person name="Zhang Y.-Z."/>
        </authorList>
    </citation>
    <scope>NUCLEOTIDE SEQUENCE</scope>
    <source>
        <strain evidence="19">DSM 8771</strain>
    </source>
</reference>
<dbReference type="SUPFAM" id="SSF56519">
    <property type="entry name" value="Penicillin binding protein dimerisation domain"/>
    <property type="match status" value="1"/>
</dbReference>
<dbReference type="PANTHER" id="PTHR30627">
    <property type="entry name" value="PEPTIDOGLYCAN D,D-TRANSPEPTIDASE"/>
    <property type="match status" value="1"/>
</dbReference>
<proteinExistence type="inferred from homology"/>
<dbReference type="PANTHER" id="PTHR30627:SF1">
    <property type="entry name" value="PEPTIDOGLYCAN D,D-TRANSPEPTIDASE FTSI"/>
    <property type="match status" value="1"/>
</dbReference>
<dbReference type="GO" id="GO:0009002">
    <property type="term" value="F:serine-type D-Ala-D-Ala carboxypeptidase activity"/>
    <property type="evidence" value="ECO:0007669"/>
    <property type="project" value="UniProtKB-UniRule"/>
</dbReference>
<keyword evidence="6 16" id="KW-0645">Protease</keyword>
<comment type="function">
    <text evidence="16">Catalyzes cross-linking of the peptidoglycan cell wall at the division septum.</text>
</comment>
<keyword evidence="7 16" id="KW-0812">Transmembrane</keyword>
<dbReference type="Pfam" id="PF00905">
    <property type="entry name" value="Transpeptidase"/>
    <property type="match status" value="1"/>
</dbReference>
<dbReference type="GO" id="GO:0000917">
    <property type="term" value="P:division septum assembly"/>
    <property type="evidence" value="ECO:0007669"/>
    <property type="project" value="UniProtKB-KW"/>
</dbReference>
<feature type="active site" description="Acyl-ester intermediate" evidence="16">
    <location>
        <position position="330"/>
    </location>
</feature>
<dbReference type="InterPro" id="IPR005311">
    <property type="entry name" value="PBP_dimer"/>
</dbReference>
<keyword evidence="10 16" id="KW-0573">Peptidoglycan synthesis</keyword>
<evidence type="ECO:0000256" key="2">
    <source>
        <dbReference type="ARBA" id="ARBA00022475"/>
    </source>
</evidence>
<comment type="subcellular location">
    <subcellularLocation>
        <location evidence="1">Membrane</location>
    </subcellularLocation>
</comment>
<keyword evidence="8 16" id="KW-0378">Hydrolase</keyword>
<dbReference type="Gene3D" id="1.10.150.770">
    <property type="match status" value="1"/>
</dbReference>
<evidence type="ECO:0000256" key="14">
    <source>
        <dbReference type="ARBA" id="ARBA00023306"/>
    </source>
</evidence>
<dbReference type="InterPro" id="IPR012338">
    <property type="entry name" value="Beta-lactam/transpept-like"/>
</dbReference>
<dbReference type="Pfam" id="PF03717">
    <property type="entry name" value="PBP_dimer"/>
    <property type="match status" value="1"/>
</dbReference>
<dbReference type="GO" id="GO:0008955">
    <property type="term" value="F:peptidoglycan glycosyltransferase activity"/>
    <property type="evidence" value="ECO:0007669"/>
    <property type="project" value="InterPro"/>
</dbReference>
<dbReference type="AlphaFoldDB" id="A0AAD4AN55"/>
<evidence type="ECO:0000313" key="20">
    <source>
        <dbReference type="Proteomes" id="UP000016487"/>
    </source>
</evidence>
<evidence type="ECO:0000256" key="10">
    <source>
        <dbReference type="ARBA" id="ARBA00022984"/>
    </source>
</evidence>
<dbReference type="InterPro" id="IPR036138">
    <property type="entry name" value="PBP_dimer_sf"/>
</dbReference>
<organism evidence="19 20">
    <name type="scientific">Pseudoalteromonas citrea</name>
    <dbReference type="NCBI Taxonomy" id="43655"/>
    <lineage>
        <taxon>Bacteria</taxon>
        <taxon>Pseudomonadati</taxon>
        <taxon>Pseudomonadota</taxon>
        <taxon>Gammaproteobacteria</taxon>
        <taxon>Alteromonadales</taxon>
        <taxon>Pseudoalteromonadaceae</taxon>
        <taxon>Pseudoalteromonas</taxon>
    </lineage>
</organism>
<keyword evidence="3 16" id="KW-0997">Cell inner membrane</keyword>
<dbReference type="InterPro" id="IPR037532">
    <property type="entry name" value="FtsI_transpept"/>
</dbReference>
<dbReference type="GO" id="GO:0009252">
    <property type="term" value="P:peptidoglycan biosynthetic process"/>
    <property type="evidence" value="ECO:0007669"/>
    <property type="project" value="UniProtKB-UniRule"/>
</dbReference>
<dbReference type="GO" id="GO:0008658">
    <property type="term" value="F:penicillin binding"/>
    <property type="evidence" value="ECO:0007669"/>
    <property type="project" value="InterPro"/>
</dbReference>
<evidence type="ECO:0000259" key="18">
    <source>
        <dbReference type="Pfam" id="PF03717"/>
    </source>
</evidence>
<evidence type="ECO:0000256" key="7">
    <source>
        <dbReference type="ARBA" id="ARBA00022692"/>
    </source>
</evidence>
<evidence type="ECO:0000256" key="1">
    <source>
        <dbReference type="ARBA" id="ARBA00004370"/>
    </source>
</evidence>
<dbReference type="GO" id="GO:0006508">
    <property type="term" value="P:proteolysis"/>
    <property type="evidence" value="ECO:0007669"/>
    <property type="project" value="UniProtKB-KW"/>
</dbReference>
<dbReference type="GO" id="GO:0043093">
    <property type="term" value="P:FtsZ-dependent cytokinesis"/>
    <property type="evidence" value="ECO:0007669"/>
    <property type="project" value="UniProtKB-UniRule"/>
</dbReference>
<dbReference type="EMBL" id="AHBZ03000012">
    <property type="protein sequence ID" value="KAF7775518.1"/>
    <property type="molecule type" value="Genomic_DNA"/>
</dbReference>
<dbReference type="Gene3D" id="3.90.1310.10">
    <property type="entry name" value="Penicillin-binding protein 2a (Domain 2)"/>
    <property type="match status" value="1"/>
</dbReference>
<protein>
    <recommendedName>
        <fullName evidence="16">Peptidoglycan D,D-transpeptidase FtsI</fullName>
        <ecNumber evidence="16">3.4.16.4</ecNumber>
    </recommendedName>
    <alternativeName>
        <fullName evidence="16">Penicillin-binding protein 3</fullName>
        <shortName evidence="16">PBP-3</shortName>
    </alternativeName>
</protein>
<evidence type="ECO:0000256" key="9">
    <source>
        <dbReference type="ARBA" id="ARBA00022960"/>
    </source>
</evidence>
<dbReference type="HAMAP" id="MF_02080">
    <property type="entry name" value="FtsI_transpept"/>
    <property type="match status" value="1"/>
</dbReference>
<evidence type="ECO:0000256" key="15">
    <source>
        <dbReference type="ARBA" id="ARBA00023316"/>
    </source>
</evidence>
<dbReference type="GO" id="GO:0008360">
    <property type="term" value="P:regulation of cell shape"/>
    <property type="evidence" value="ECO:0007669"/>
    <property type="project" value="UniProtKB-KW"/>
</dbReference>
<evidence type="ECO:0000256" key="13">
    <source>
        <dbReference type="ARBA" id="ARBA00023210"/>
    </source>
</evidence>
<keyword evidence="13 16" id="KW-0717">Septation</keyword>
<dbReference type="GO" id="GO:0071555">
    <property type="term" value="P:cell wall organization"/>
    <property type="evidence" value="ECO:0007669"/>
    <property type="project" value="UniProtKB-KW"/>
</dbReference>
<dbReference type="InterPro" id="IPR050515">
    <property type="entry name" value="Beta-lactam/transpept"/>
</dbReference>
<dbReference type="InterPro" id="IPR001460">
    <property type="entry name" value="PCN-bd_Tpept"/>
</dbReference>
<evidence type="ECO:0000256" key="12">
    <source>
        <dbReference type="ARBA" id="ARBA00023136"/>
    </source>
</evidence>
<comment type="catalytic activity">
    <reaction evidence="16">
        <text>Preferential cleavage: (Ac)2-L-Lys-D-Ala-|-D-Ala. Also transpeptidation of peptidyl-alanyl moieties that are N-acyl substituents of D-alanine.</text>
        <dbReference type="EC" id="3.4.16.4"/>
    </reaction>
</comment>
<keyword evidence="9 16" id="KW-0133">Cell shape</keyword>
<feature type="domain" description="Penicillin-binding protein transpeptidase" evidence="17">
    <location>
        <begin position="283"/>
        <end position="578"/>
    </location>
</feature>
<evidence type="ECO:0000256" key="5">
    <source>
        <dbReference type="ARBA" id="ARBA00022645"/>
    </source>
</evidence>
<evidence type="ECO:0000259" key="17">
    <source>
        <dbReference type="Pfam" id="PF00905"/>
    </source>
</evidence>
<evidence type="ECO:0000256" key="11">
    <source>
        <dbReference type="ARBA" id="ARBA00022989"/>
    </source>
</evidence>
<evidence type="ECO:0000256" key="16">
    <source>
        <dbReference type="HAMAP-Rule" id="MF_02080"/>
    </source>
</evidence>
<keyword evidence="2 16" id="KW-1003">Cell membrane</keyword>
<keyword evidence="12 16" id="KW-0472">Membrane</keyword>
<keyword evidence="11 16" id="KW-1133">Transmembrane helix</keyword>
<reference evidence="19" key="1">
    <citation type="journal article" date="2012" name="J. Bacteriol.">
        <title>Genome sequences of type strains of seven species of the marine bacterium Pseudoalteromonas.</title>
        <authorList>
            <person name="Xie B.B."/>
            <person name="Shu Y.L."/>
            <person name="Qin Q.L."/>
            <person name="Rong J.C."/>
            <person name="Zhang X.Y."/>
            <person name="Chen X.L."/>
            <person name="Shi M."/>
            <person name="He H.L."/>
            <person name="Zhou B.C."/>
            <person name="Zhang Y.Z."/>
        </authorList>
    </citation>
    <scope>NUCLEOTIDE SEQUENCE</scope>
    <source>
        <strain evidence="19">DSM 8771</strain>
    </source>
</reference>
<comment type="similarity">
    <text evidence="16">Belongs to the transpeptidase family. FtsI subfamily.</text>
</comment>
<name>A0AAD4AN55_9GAMM</name>
<sequence>MMKLKNTPVNLITWRFALVCVVLVLVFATLMARAAYLQVIEPDKARAENAKRTVRVETLTVQRGMIFDRNGKELAVSVPVVSVYADPLALDKSIAKKVLRAARKNGEDHKALALDEVTLNERKIQWYAQDLRWRELADVLQIDNDKVDSRLRGNTSRRFVYLKRQVTPAVANYIRQLKLPGIHLLDESKRFYPSGEVSAHVLGFTNIDGVGIEGIEKLFENALTGAEGRRTIRKDAQGREVQVLSEEQRVEPENIELSIDLRIQAIAYKALKSAVLSYKATSGSAMVVDVTTGEVLAMVNSPSFNPNDMRDAAPYKRRNRAITDLFEPGSTLKPLAVLAGLDYGAIEIDDTVNTFPGWMRLGGSLVKDTRNHGEMSLREILKVSSNMGVAKISQMLPKEYMVGLYQKVGFGQDTGTLMVGESSGLFYPNRRWSDFEIATLSYGYAVSVSTAQIARLYATFGAGGISRPLTILKQEKPQEGQRVFEEEHVKAVVAMMESVFEKGGTATNVKVDGYRAAGKTGTSKKAVAGGYGDEYVGYFAGVAPASDPRLAVVVMVNEPGDDIYYGGQTSGPAFAEIMSNSLRILNVAPDKDRVARVSEDKNDA</sequence>
<dbReference type="GO" id="GO:0005886">
    <property type="term" value="C:plasma membrane"/>
    <property type="evidence" value="ECO:0007669"/>
    <property type="project" value="UniProtKB-UniRule"/>
</dbReference>